<dbReference type="Proteomes" id="UP000008291">
    <property type="component" value="Chromosome"/>
</dbReference>
<evidence type="ECO:0000313" key="8">
    <source>
        <dbReference type="EMBL" id="AAZ96683.1"/>
    </source>
</evidence>
<dbReference type="SUPFAM" id="SSF52540">
    <property type="entry name" value="P-loop containing nucleoside triphosphate hydrolases"/>
    <property type="match status" value="1"/>
</dbReference>
<accession>Q3SF05</accession>
<dbReference type="GO" id="GO:0005524">
    <property type="term" value="F:ATP binding"/>
    <property type="evidence" value="ECO:0007669"/>
    <property type="project" value="UniProtKB-KW"/>
</dbReference>
<dbReference type="HOGENOM" id="CLU_000445_0_7_4"/>
<dbReference type="InterPro" id="IPR025943">
    <property type="entry name" value="Sigma_54_int_dom_ATP-bd_2"/>
</dbReference>
<dbReference type="Pfam" id="PF02954">
    <property type="entry name" value="HTH_8"/>
    <property type="match status" value="1"/>
</dbReference>
<organism evidence="8 9">
    <name type="scientific">Thiobacillus denitrificans (strain ATCC 25259 / T1)</name>
    <dbReference type="NCBI Taxonomy" id="292415"/>
    <lineage>
        <taxon>Bacteria</taxon>
        <taxon>Pseudomonadati</taxon>
        <taxon>Pseudomonadota</taxon>
        <taxon>Betaproteobacteria</taxon>
        <taxon>Nitrosomonadales</taxon>
        <taxon>Thiobacillaceae</taxon>
        <taxon>Thiobacillus</taxon>
    </lineage>
</organism>
<dbReference type="Gene3D" id="1.10.8.60">
    <property type="match status" value="1"/>
</dbReference>
<dbReference type="GO" id="GO:0006355">
    <property type="term" value="P:regulation of DNA-templated transcription"/>
    <property type="evidence" value="ECO:0007669"/>
    <property type="project" value="InterPro"/>
</dbReference>
<keyword evidence="9" id="KW-1185">Reference proteome</keyword>
<reference evidence="8 9" key="1">
    <citation type="journal article" date="2006" name="J. Bacteriol.">
        <title>The genome sequence of the obligately chemolithoautotrophic, facultatively anaerobic bacterium Thiobacillus denitrificans.</title>
        <authorList>
            <person name="Beller H.R."/>
            <person name="Chain P.S."/>
            <person name="Letain T.E."/>
            <person name="Chakicherla A."/>
            <person name="Larimer F.W."/>
            <person name="Richardson P.M."/>
            <person name="Coleman M.A."/>
            <person name="Wood A.P."/>
            <person name="Kelly D.P."/>
        </authorList>
    </citation>
    <scope>NUCLEOTIDE SEQUENCE [LARGE SCALE GENOMIC DNA]</scope>
    <source>
        <strain evidence="8 9">ATCC 25259</strain>
    </source>
</reference>
<evidence type="ECO:0000256" key="2">
    <source>
        <dbReference type="ARBA" id="ARBA00022840"/>
    </source>
</evidence>
<dbReference type="FunFam" id="3.40.50.300:FF:000006">
    <property type="entry name" value="DNA-binding transcriptional regulator NtrC"/>
    <property type="match status" value="1"/>
</dbReference>
<dbReference type="eggNOG" id="COG2204">
    <property type="taxonomic scope" value="Bacteria"/>
</dbReference>
<evidence type="ECO:0000259" key="7">
    <source>
        <dbReference type="PROSITE" id="PS50045"/>
    </source>
</evidence>
<dbReference type="InterPro" id="IPR002197">
    <property type="entry name" value="HTH_Fis"/>
</dbReference>
<dbReference type="InterPro" id="IPR025944">
    <property type="entry name" value="Sigma_54_int_dom_CS"/>
</dbReference>
<dbReference type="SMART" id="SM00382">
    <property type="entry name" value="AAA"/>
    <property type="match status" value="1"/>
</dbReference>
<feature type="domain" description="Sigma-54 factor interaction" evidence="7">
    <location>
        <begin position="61"/>
        <end position="289"/>
    </location>
</feature>
<sequence>MKTEQANKERVVPKPIRHESPDMGIPTLYSYARDGGSPSRPVEPAAPPTGADPGEHAFGRLFGASPAMQDVFHLIERVAPSYVSVLIVGESGCGKELIAQTLHAMSRCSHAPFVALNCGALPPNLVEAELFGYEKGAFTGANRTHQGFFERAHGGTLFLDEITEMPIDLQVRLLRVLETGRVIRVGGDQEIECNVRVLAATNRDPMEALRDNRLREDLLYRLAVFPIVVPPLREREDDVILLANAFLKELNAEYGTAKAFAADAADKLRSHSWPGNVRELKNCIQRAYIMADGIVEIDTLAPLGQNERAGSRQVVEFEIGTSLEEVEQQLIIATLDRFRGDKRRAAKALGVSLKTIYNRLNEYASDASLLGGDEGPLVPAVSSAGSQV</sequence>
<dbReference type="SUPFAM" id="SSF46689">
    <property type="entry name" value="Homeodomain-like"/>
    <property type="match status" value="1"/>
</dbReference>
<evidence type="ECO:0000256" key="5">
    <source>
        <dbReference type="ARBA" id="ARBA00023163"/>
    </source>
</evidence>
<evidence type="ECO:0000313" key="9">
    <source>
        <dbReference type="Proteomes" id="UP000008291"/>
    </source>
</evidence>
<dbReference type="PROSITE" id="PS00688">
    <property type="entry name" value="SIGMA54_INTERACT_3"/>
    <property type="match status" value="1"/>
</dbReference>
<keyword evidence="4" id="KW-0238">DNA-binding</keyword>
<gene>
    <name evidence="8" type="ordered locus">Tbd_0730</name>
</gene>
<evidence type="ECO:0000256" key="3">
    <source>
        <dbReference type="ARBA" id="ARBA00023015"/>
    </source>
</evidence>
<feature type="region of interest" description="Disordered" evidence="6">
    <location>
        <begin position="1"/>
        <end position="56"/>
    </location>
</feature>
<dbReference type="PROSITE" id="PS00676">
    <property type="entry name" value="SIGMA54_INTERACT_2"/>
    <property type="match status" value="1"/>
</dbReference>
<keyword evidence="1" id="KW-0547">Nucleotide-binding</keyword>
<keyword evidence="2" id="KW-0067">ATP-binding</keyword>
<dbReference type="EMBL" id="CP000116">
    <property type="protein sequence ID" value="AAZ96683.1"/>
    <property type="molecule type" value="Genomic_DNA"/>
</dbReference>
<feature type="compositionally biased region" description="Basic and acidic residues" evidence="6">
    <location>
        <begin position="1"/>
        <end position="21"/>
    </location>
</feature>
<dbReference type="InterPro" id="IPR058031">
    <property type="entry name" value="AAA_lid_NorR"/>
</dbReference>
<dbReference type="GO" id="GO:0043565">
    <property type="term" value="F:sequence-specific DNA binding"/>
    <property type="evidence" value="ECO:0007669"/>
    <property type="project" value="InterPro"/>
</dbReference>
<dbReference type="InterPro" id="IPR009057">
    <property type="entry name" value="Homeodomain-like_sf"/>
</dbReference>
<name>Q3SF05_THIDA</name>
<dbReference type="PANTHER" id="PTHR32071">
    <property type="entry name" value="TRANSCRIPTIONAL REGULATORY PROTEIN"/>
    <property type="match status" value="1"/>
</dbReference>
<keyword evidence="5" id="KW-0804">Transcription</keyword>
<protein>
    <submittedName>
        <fullName evidence="8">Transcriptional Regulator, Fis family</fullName>
    </submittedName>
</protein>
<dbReference type="InterPro" id="IPR002078">
    <property type="entry name" value="Sigma_54_int"/>
</dbReference>
<evidence type="ECO:0000256" key="1">
    <source>
        <dbReference type="ARBA" id="ARBA00022741"/>
    </source>
</evidence>
<keyword evidence="3" id="KW-0805">Transcription regulation</keyword>
<dbReference type="PRINTS" id="PR01590">
    <property type="entry name" value="HTHFIS"/>
</dbReference>
<dbReference type="Gene3D" id="1.10.10.60">
    <property type="entry name" value="Homeodomain-like"/>
    <property type="match status" value="1"/>
</dbReference>
<dbReference type="AlphaFoldDB" id="Q3SF05"/>
<dbReference type="Gene3D" id="3.40.50.300">
    <property type="entry name" value="P-loop containing nucleotide triphosphate hydrolases"/>
    <property type="match status" value="1"/>
</dbReference>
<dbReference type="STRING" id="292415.Tbd_0730"/>
<dbReference type="Pfam" id="PF00158">
    <property type="entry name" value="Sigma54_activat"/>
    <property type="match status" value="1"/>
</dbReference>
<dbReference type="InterPro" id="IPR027417">
    <property type="entry name" value="P-loop_NTPase"/>
</dbReference>
<dbReference type="KEGG" id="tbd:Tbd_0730"/>
<dbReference type="PROSITE" id="PS50045">
    <property type="entry name" value="SIGMA54_INTERACT_4"/>
    <property type="match status" value="1"/>
</dbReference>
<dbReference type="Pfam" id="PF25601">
    <property type="entry name" value="AAA_lid_14"/>
    <property type="match status" value="1"/>
</dbReference>
<dbReference type="CDD" id="cd00009">
    <property type="entry name" value="AAA"/>
    <property type="match status" value="1"/>
</dbReference>
<evidence type="ECO:0000256" key="6">
    <source>
        <dbReference type="SAM" id="MobiDB-lite"/>
    </source>
</evidence>
<dbReference type="InterPro" id="IPR003593">
    <property type="entry name" value="AAA+_ATPase"/>
</dbReference>
<proteinExistence type="predicted"/>
<evidence type="ECO:0000256" key="4">
    <source>
        <dbReference type="ARBA" id="ARBA00023125"/>
    </source>
</evidence>